<protein>
    <recommendedName>
        <fullName evidence="3">Nucleoside 2-deoxyribosyltransferase</fullName>
    </recommendedName>
</protein>
<dbReference type="AlphaFoldDB" id="A0A1G1VME0"/>
<dbReference type="SUPFAM" id="SSF52309">
    <property type="entry name" value="N-(deoxy)ribosyltransferase-like"/>
    <property type="match status" value="1"/>
</dbReference>
<dbReference type="Gene3D" id="3.40.50.450">
    <property type="match status" value="1"/>
</dbReference>
<sequence>MKVYFTASLRYKKRFGGIYREIVEDLEKDGHEVYSEILSEHLPEFSDVSSQKLRQWSKEWASFIRECDFVLVEGSYPSTIHIGFEVGMALAQGKPVVLLFQQGHDPIFLNTFIANKLIKTEYDERDLQDILRWSVEEVEQLSSRRFTFFISSEIDEYLSQVAKGGSLSRSEYIRGLIEREIEKKR</sequence>
<accession>A0A1G1VME0</accession>
<dbReference type="EMBL" id="MHCI01000014">
    <property type="protein sequence ID" value="OGY16566.1"/>
    <property type="molecule type" value="Genomic_DNA"/>
</dbReference>
<comment type="caution">
    <text evidence="1">The sequence shown here is derived from an EMBL/GenBank/DDBJ whole genome shotgun (WGS) entry which is preliminary data.</text>
</comment>
<evidence type="ECO:0000313" key="1">
    <source>
        <dbReference type="EMBL" id="OGY16566.1"/>
    </source>
</evidence>
<gene>
    <name evidence="1" type="ORF">A2785_03165</name>
</gene>
<dbReference type="InterPro" id="IPR007710">
    <property type="entry name" value="Nucleoside_deoxyribTrfase"/>
</dbReference>
<dbReference type="Proteomes" id="UP000179069">
    <property type="component" value="Unassembled WGS sequence"/>
</dbReference>
<dbReference type="Pfam" id="PF05014">
    <property type="entry name" value="Nuc_deoxyrib_tr"/>
    <property type="match status" value="1"/>
</dbReference>
<organism evidence="1 2">
    <name type="scientific">Candidatus Chisholmbacteria bacterium RIFCSPHIGHO2_01_FULL_49_18</name>
    <dbReference type="NCBI Taxonomy" id="1797590"/>
    <lineage>
        <taxon>Bacteria</taxon>
        <taxon>Candidatus Chisholmiibacteriota</taxon>
    </lineage>
</organism>
<evidence type="ECO:0008006" key="3">
    <source>
        <dbReference type="Google" id="ProtNLM"/>
    </source>
</evidence>
<name>A0A1G1VME0_9BACT</name>
<proteinExistence type="predicted"/>
<evidence type="ECO:0000313" key="2">
    <source>
        <dbReference type="Proteomes" id="UP000179069"/>
    </source>
</evidence>
<reference evidence="1 2" key="1">
    <citation type="journal article" date="2016" name="Nat. Commun.">
        <title>Thousands of microbial genomes shed light on interconnected biogeochemical processes in an aquifer system.</title>
        <authorList>
            <person name="Anantharaman K."/>
            <person name="Brown C.T."/>
            <person name="Hug L.A."/>
            <person name="Sharon I."/>
            <person name="Castelle C.J."/>
            <person name="Probst A.J."/>
            <person name="Thomas B.C."/>
            <person name="Singh A."/>
            <person name="Wilkins M.J."/>
            <person name="Karaoz U."/>
            <person name="Brodie E.L."/>
            <person name="Williams K.H."/>
            <person name="Hubbard S.S."/>
            <person name="Banfield J.F."/>
        </authorList>
    </citation>
    <scope>NUCLEOTIDE SEQUENCE [LARGE SCALE GENOMIC DNA]</scope>
</reference>